<dbReference type="SUPFAM" id="SSF55315">
    <property type="entry name" value="L30e-like"/>
    <property type="match status" value="1"/>
</dbReference>
<dbReference type="EMBL" id="AM180252">
    <property type="protein sequence ID" value="CAJ54110.1"/>
    <property type="molecule type" value="Genomic_DNA"/>
</dbReference>
<dbReference type="GO" id="GO:0008173">
    <property type="term" value="F:RNA methyltransferase activity"/>
    <property type="evidence" value="ECO:0007669"/>
    <property type="project" value="InterPro"/>
</dbReference>
<dbReference type="AlphaFoldDB" id="Q1MSB5"/>
<evidence type="ECO:0000259" key="3">
    <source>
        <dbReference type="SMART" id="SM00967"/>
    </source>
</evidence>
<dbReference type="NCBIfam" id="TIGR00186">
    <property type="entry name" value="rRNA_methyl_3"/>
    <property type="match status" value="1"/>
</dbReference>
<dbReference type="SMART" id="SM00967">
    <property type="entry name" value="SpoU_sub_bind"/>
    <property type="match status" value="1"/>
</dbReference>
<dbReference type="OrthoDB" id="9785673at2"/>
<evidence type="ECO:0000313" key="5">
    <source>
        <dbReference type="Proteomes" id="UP000002430"/>
    </source>
</evidence>
<feature type="domain" description="RNA 2-O ribose methyltransferase substrate binding" evidence="3">
    <location>
        <begin position="47"/>
        <end position="122"/>
    </location>
</feature>
<evidence type="ECO:0000256" key="2">
    <source>
        <dbReference type="ARBA" id="ARBA00022679"/>
    </source>
</evidence>
<dbReference type="InterPro" id="IPR029026">
    <property type="entry name" value="tRNA_m1G_MTases_N"/>
</dbReference>
<dbReference type="Gene3D" id="3.40.1280.10">
    <property type="match status" value="1"/>
</dbReference>
<dbReference type="InterPro" id="IPR013123">
    <property type="entry name" value="SpoU_subst-bd"/>
</dbReference>
<dbReference type="RefSeq" id="WP_011526137.1">
    <property type="nucleotide sequence ID" value="NC_008011.1"/>
</dbReference>
<dbReference type="KEGG" id="lip:LI0054"/>
<keyword evidence="2" id="KW-0808">Transferase</keyword>
<dbReference type="Proteomes" id="UP000002430">
    <property type="component" value="Chromosome"/>
</dbReference>
<dbReference type="Pfam" id="PF00588">
    <property type="entry name" value="SpoU_methylase"/>
    <property type="match status" value="1"/>
</dbReference>
<proteinExistence type="predicted"/>
<dbReference type="PANTHER" id="PTHR46429">
    <property type="entry name" value="23S RRNA (GUANOSINE-2'-O-)-METHYLTRANSFERASE RLMB"/>
    <property type="match status" value="1"/>
</dbReference>
<dbReference type="InterPro" id="IPR001537">
    <property type="entry name" value="SpoU_MeTrfase"/>
</dbReference>
<dbReference type="GO" id="GO:0003723">
    <property type="term" value="F:RNA binding"/>
    <property type="evidence" value="ECO:0007669"/>
    <property type="project" value="InterPro"/>
</dbReference>
<dbReference type="InterPro" id="IPR029028">
    <property type="entry name" value="Alpha/beta_knot_MTases"/>
</dbReference>
<dbReference type="HOGENOM" id="CLU_021322_0_1_7"/>
<dbReference type="Gene3D" id="3.30.1330.30">
    <property type="match status" value="1"/>
</dbReference>
<keyword evidence="5" id="KW-1185">Reference proteome</keyword>
<dbReference type="InterPro" id="IPR029064">
    <property type="entry name" value="Ribosomal_eL30-like_sf"/>
</dbReference>
<organism evidence="4 5">
    <name type="scientific">Lawsonia intracellularis (strain PHE/MN1-00)</name>
    <dbReference type="NCBI Taxonomy" id="363253"/>
    <lineage>
        <taxon>Bacteria</taxon>
        <taxon>Pseudomonadati</taxon>
        <taxon>Thermodesulfobacteriota</taxon>
        <taxon>Desulfovibrionia</taxon>
        <taxon>Desulfovibrionales</taxon>
        <taxon>Desulfovibrionaceae</taxon>
        <taxon>Lawsonia</taxon>
    </lineage>
</organism>
<reference evidence="4 5" key="1">
    <citation type="submission" date="2005-11" db="EMBL/GenBank/DDBJ databases">
        <title>The complete genome sequence of Lawsonia intracellularis: the causative agent of proliferative enteropathy.</title>
        <authorList>
            <person name="Kaur K."/>
            <person name="Zhang Q."/>
            <person name="Beckler D."/>
            <person name="Munir S."/>
            <person name="Li L."/>
            <person name="Kinsley K."/>
            <person name="Herron L."/>
            <person name="Peterson A."/>
            <person name="May B."/>
            <person name="Singh S."/>
            <person name="Gebhart C."/>
            <person name="Kapur V."/>
        </authorList>
    </citation>
    <scope>NUCLEOTIDE SEQUENCE [LARGE SCALE GENOMIC DNA]</scope>
    <source>
        <strain evidence="4 5">PHE/MN1-00</strain>
    </source>
</reference>
<dbReference type="InterPro" id="IPR004441">
    <property type="entry name" value="rRNA_MeTrfase_TrmH"/>
</dbReference>
<protein>
    <submittedName>
        <fullName evidence="4">rRNA methylases</fullName>
    </submittedName>
</protein>
<keyword evidence="1 4" id="KW-0489">Methyltransferase</keyword>
<dbReference type="SUPFAM" id="SSF75217">
    <property type="entry name" value="alpha/beta knot"/>
    <property type="match status" value="1"/>
</dbReference>
<dbReference type="PANTHER" id="PTHR46429:SF1">
    <property type="entry name" value="23S RRNA (GUANOSINE-2'-O-)-METHYLTRANSFERASE RLMB"/>
    <property type="match status" value="1"/>
</dbReference>
<accession>Q1MSB5</accession>
<dbReference type="GO" id="GO:0005829">
    <property type="term" value="C:cytosol"/>
    <property type="evidence" value="ECO:0007669"/>
    <property type="project" value="TreeGrafter"/>
</dbReference>
<dbReference type="GO" id="GO:0006396">
    <property type="term" value="P:RNA processing"/>
    <property type="evidence" value="ECO:0007669"/>
    <property type="project" value="InterPro"/>
</dbReference>
<evidence type="ECO:0000313" key="4">
    <source>
        <dbReference type="EMBL" id="CAJ54110.1"/>
    </source>
</evidence>
<dbReference type="STRING" id="363253.LI0054"/>
<dbReference type="GO" id="GO:0032259">
    <property type="term" value="P:methylation"/>
    <property type="evidence" value="ECO:0007669"/>
    <property type="project" value="UniProtKB-KW"/>
</dbReference>
<dbReference type="eggNOG" id="COG0566">
    <property type="taxonomic scope" value="Bacteria"/>
</dbReference>
<name>Q1MSB5_LAWIP</name>
<dbReference type="Pfam" id="PF08032">
    <property type="entry name" value="SpoU_sub_bind"/>
    <property type="match status" value="1"/>
</dbReference>
<dbReference type="CDD" id="cd18103">
    <property type="entry name" value="SpoU-like_RlmB"/>
    <property type="match status" value="1"/>
</dbReference>
<gene>
    <name evidence="4" type="ordered locus">LI0054</name>
</gene>
<evidence type="ECO:0000256" key="1">
    <source>
        <dbReference type="ARBA" id="ARBA00022603"/>
    </source>
</evidence>
<sequence>MKEITNLKNKKQHNKKHRQLPYTKQLTKMQHPNFSEYSLDFLSTISILSGIKPVLDLIEKEPQKIDTIFLQKGLCSKEYQKVLDLCRQTNIRFIFTTSKVLNRFCLTNHQGIVARLFESGFIELEDLFDKVPDAPLPLIVVFDQIQDPGNAGTIIRTLYSLGGAGVIIPKHNGVFLGQDARRAAVGCLERLPISKAINLSRAIETANEKGFHIYGTSIEKDSKNVFEAELKFPALLILGSEKSGIRLQLKKRCHTILHIPMVRDVNSLNVAQAGGIIISCFARCQNNFTV</sequence>